<dbReference type="CDD" id="cd02933">
    <property type="entry name" value="OYE_like_FMN"/>
    <property type="match status" value="1"/>
</dbReference>
<dbReference type="Pfam" id="PF00724">
    <property type="entry name" value="Oxidored_FMN"/>
    <property type="match status" value="1"/>
</dbReference>
<evidence type="ECO:0000259" key="4">
    <source>
        <dbReference type="Pfam" id="PF00724"/>
    </source>
</evidence>
<dbReference type="InParanoid" id="A0A1E5RET6"/>
<feature type="domain" description="NADH:flavin oxidoreductase/NADH oxidase N-terminal" evidence="4">
    <location>
        <begin position="18"/>
        <end position="373"/>
    </location>
</feature>
<dbReference type="FunFam" id="3.20.20.70:FF:000138">
    <property type="entry name" value="NADPH dehydrogenase 1"/>
    <property type="match status" value="1"/>
</dbReference>
<dbReference type="InterPro" id="IPR045247">
    <property type="entry name" value="Oye-like"/>
</dbReference>
<evidence type="ECO:0000256" key="1">
    <source>
        <dbReference type="ARBA" id="ARBA00001917"/>
    </source>
</evidence>
<name>A0A1E5RET6_9ASCO</name>
<dbReference type="AlphaFoldDB" id="A0A1E5RET6"/>
<dbReference type="OrthoDB" id="3969599at2759"/>
<dbReference type="PANTHER" id="PTHR22893:SF91">
    <property type="entry name" value="NADPH DEHYDROGENASE 2-RELATED"/>
    <property type="match status" value="1"/>
</dbReference>
<dbReference type="STRING" id="56408.A0A1E5RET6"/>
<keyword evidence="6" id="KW-1185">Reference proteome</keyword>
<keyword evidence="3" id="KW-0285">Flavoprotein</keyword>
<gene>
    <name evidence="5" type="ORF">AWRI3579_g2456</name>
</gene>
<dbReference type="EMBL" id="LPNM01000007">
    <property type="protein sequence ID" value="OEJ85411.1"/>
    <property type="molecule type" value="Genomic_DNA"/>
</dbReference>
<dbReference type="PANTHER" id="PTHR22893">
    <property type="entry name" value="NADH OXIDOREDUCTASE-RELATED"/>
    <property type="match status" value="1"/>
</dbReference>
<accession>A0A1E5RET6</accession>
<sequence length="396" mass="44766">MTYSYVKDYKPVDLKNSNLFKPIKLNDKITLEHRITMAPLTRFRADDNGVPNKNDWAETYYSQRSVAPGTLIISEGAYVCAQAGGAPNAPGVYTQDQMKEWTKIFEKIHENKSYIYVQLWNLGRQASPAYLKSKNLKFVSATDNLYMDEQSKKEALDCGNELKGLTVEELETLKSDYVKAAKNCIEYGADGVEIHSANGYMLNQFLDPLSNQRTDKYGGSIENRSKYVLEVVDAIVDAIGADKVGIRLSPYGTYGTMSGGANPLIVAQYAHIIGELEKRGKEEPSKRLSYLHIVEPRVPNPNFSEGTHEYLDGTNEFVFSIWKGLVMRAGNYALDNKTALKDVNLNDRTLLAYGRYFISNPDLVERLEKGLPLTKYDRDTFYTKESKGYTDYPNYK</sequence>
<comment type="similarity">
    <text evidence="2">Belongs to the NADH:flavin oxidoreductase/NADH oxidase family.</text>
</comment>
<dbReference type="Gene3D" id="3.20.20.70">
    <property type="entry name" value="Aldolase class I"/>
    <property type="match status" value="1"/>
</dbReference>
<evidence type="ECO:0000256" key="3">
    <source>
        <dbReference type="ARBA" id="ARBA00022643"/>
    </source>
</evidence>
<evidence type="ECO:0000256" key="2">
    <source>
        <dbReference type="ARBA" id="ARBA00005979"/>
    </source>
</evidence>
<protein>
    <submittedName>
        <fullName evidence="5">NADPH dehydrogenase 2</fullName>
    </submittedName>
</protein>
<dbReference type="GO" id="GO:0010181">
    <property type="term" value="F:FMN binding"/>
    <property type="evidence" value="ECO:0007669"/>
    <property type="project" value="InterPro"/>
</dbReference>
<proteinExistence type="inferred from homology"/>
<dbReference type="Proteomes" id="UP000095728">
    <property type="component" value="Unassembled WGS sequence"/>
</dbReference>
<dbReference type="SUPFAM" id="SSF51395">
    <property type="entry name" value="FMN-linked oxidoreductases"/>
    <property type="match status" value="1"/>
</dbReference>
<comment type="caution">
    <text evidence="5">The sequence shown here is derived from an EMBL/GenBank/DDBJ whole genome shotgun (WGS) entry which is preliminary data.</text>
</comment>
<reference evidence="6" key="1">
    <citation type="journal article" date="2016" name="Genome Announc.">
        <title>Genome sequences of three species of Hanseniaspora isolated from spontaneous wine fermentations.</title>
        <authorList>
            <person name="Sternes P.R."/>
            <person name="Lee D."/>
            <person name="Kutyna D.R."/>
            <person name="Borneman A.R."/>
        </authorList>
    </citation>
    <scope>NUCLEOTIDE SEQUENCE [LARGE SCALE GENOMIC DNA]</scope>
    <source>
        <strain evidence="6">AWRI3579</strain>
    </source>
</reference>
<dbReference type="FunCoup" id="A0A1E5RET6">
    <property type="interactions" value="869"/>
</dbReference>
<comment type="cofactor">
    <cofactor evidence="1">
        <name>FMN</name>
        <dbReference type="ChEBI" id="CHEBI:58210"/>
    </cofactor>
</comment>
<organism evidence="5 6">
    <name type="scientific">Hanseniaspora osmophila</name>
    <dbReference type="NCBI Taxonomy" id="56408"/>
    <lineage>
        <taxon>Eukaryota</taxon>
        <taxon>Fungi</taxon>
        <taxon>Dikarya</taxon>
        <taxon>Ascomycota</taxon>
        <taxon>Saccharomycotina</taxon>
        <taxon>Saccharomycetes</taxon>
        <taxon>Saccharomycodales</taxon>
        <taxon>Saccharomycodaceae</taxon>
        <taxon>Hanseniaspora</taxon>
    </lineage>
</organism>
<dbReference type="GO" id="GO:0006915">
    <property type="term" value="P:apoptotic process"/>
    <property type="evidence" value="ECO:0007669"/>
    <property type="project" value="UniProtKB-ARBA"/>
</dbReference>
<keyword evidence="3" id="KW-0288">FMN</keyword>
<evidence type="ECO:0000313" key="6">
    <source>
        <dbReference type="Proteomes" id="UP000095728"/>
    </source>
</evidence>
<evidence type="ECO:0000313" key="5">
    <source>
        <dbReference type="EMBL" id="OEJ85411.1"/>
    </source>
</evidence>
<dbReference type="InterPro" id="IPR001155">
    <property type="entry name" value="OxRdtase_FMN_N"/>
</dbReference>
<dbReference type="InterPro" id="IPR013785">
    <property type="entry name" value="Aldolase_TIM"/>
</dbReference>
<dbReference type="GO" id="GO:0003959">
    <property type="term" value="F:NADPH dehydrogenase activity"/>
    <property type="evidence" value="ECO:0007669"/>
    <property type="project" value="UniProtKB-ARBA"/>
</dbReference>